<name>A0ACC1R6J3_9HYPO</name>
<gene>
    <name evidence="1" type="ORF">NLG97_g972</name>
</gene>
<comment type="caution">
    <text evidence="1">The sequence shown here is derived from an EMBL/GenBank/DDBJ whole genome shotgun (WGS) entry which is preliminary data.</text>
</comment>
<dbReference type="EMBL" id="JANAKD010000041">
    <property type="protein sequence ID" value="KAJ3498648.1"/>
    <property type="molecule type" value="Genomic_DNA"/>
</dbReference>
<proteinExistence type="predicted"/>
<dbReference type="Proteomes" id="UP001148737">
    <property type="component" value="Unassembled WGS sequence"/>
</dbReference>
<sequence>MHTFKIAVLVSTSLLAITAAKQYDSWNVLSKWQVEIQEPIQVPPAGQKLVPDADIWDIDLWHAYNNSEIIPALHDREKTVICYFNLGAVQPDDCDFQEWYDAKQWNGPWYSAANGGDKNDRYCEKYENFTSSTIFDRMKTRLDKAAKIGCDGVDPDNIDLSTINWGNGKEVTDDAIVEALKQFAAYAHSLTTTNGNPLMFGQKNGPRLAKDLWQHLDFAVLESCHKSPSFCSSFQPYLDANKPVIDIEYPKNLRNPKDKKNYCNLSRTNSGDDNDPICPKISGTPLANMSRIIKLDFNDYGLNGCTQYCDRDSKVVITPTDDSGDNICAYDFKSECKTNKELKDNCCCGPCPK</sequence>
<accession>A0ACC1R6J3</accession>
<reference evidence="1" key="1">
    <citation type="submission" date="2022-07" db="EMBL/GenBank/DDBJ databases">
        <title>Genome Sequence of Lecanicillium saksenae.</title>
        <authorList>
            <person name="Buettner E."/>
        </authorList>
    </citation>
    <scope>NUCLEOTIDE SEQUENCE</scope>
    <source>
        <strain evidence="1">VT-O1</strain>
    </source>
</reference>
<keyword evidence="2" id="KW-1185">Reference proteome</keyword>
<evidence type="ECO:0000313" key="2">
    <source>
        <dbReference type="Proteomes" id="UP001148737"/>
    </source>
</evidence>
<evidence type="ECO:0000313" key="1">
    <source>
        <dbReference type="EMBL" id="KAJ3498648.1"/>
    </source>
</evidence>
<protein>
    <submittedName>
        <fullName evidence="1">Uncharacterized protein</fullName>
    </submittedName>
</protein>
<organism evidence="1 2">
    <name type="scientific">Lecanicillium saksenae</name>
    <dbReference type="NCBI Taxonomy" id="468837"/>
    <lineage>
        <taxon>Eukaryota</taxon>
        <taxon>Fungi</taxon>
        <taxon>Dikarya</taxon>
        <taxon>Ascomycota</taxon>
        <taxon>Pezizomycotina</taxon>
        <taxon>Sordariomycetes</taxon>
        <taxon>Hypocreomycetidae</taxon>
        <taxon>Hypocreales</taxon>
        <taxon>Cordycipitaceae</taxon>
        <taxon>Lecanicillium</taxon>
    </lineage>
</organism>